<dbReference type="GO" id="GO:0052040">
    <property type="term" value="P:symbiont-mediated perturbation of host programmed cell death"/>
    <property type="evidence" value="ECO:0007669"/>
    <property type="project" value="UniProtKB-KW"/>
</dbReference>
<keyword evidence="5" id="KW-1015">Disulfide bond</keyword>
<feature type="compositionally biased region" description="Polar residues" evidence="6">
    <location>
        <begin position="132"/>
        <end position="144"/>
    </location>
</feature>
<feature type="signal peptide" evidence="7">
    <location>
        <begin position="1"/>
        <end position="22"/>
    </location>
</feature>
<comment type="subcellular location">
    <subcellularLocation>
        <location evidence="1">Secreted</location>
    </subcellularLocation>
</comment>
<evidence type="ECO:0000256" key="2">
    <source>
        <dbReference type="ARBA" id="ARBA00009544"/>
    </source>
</evidence>
<evidence type="ECO:0000256" key="1">
    <source>
        <dbReference type="ARBA" id="ARBA00004613"/>
    </source>
</evidence>
<keyword evidence="4" id="KW-0928">Hypersensitive response elicitation</keyword>
<sequence length="209" mass="20783">MKTTLGVTLILSAAIAFVGVAAAPCNTTALSELIMTKNVSTCLADSGYSLTSMAMPSDAQITALCNSDACRESINTVKQVAPDECTIGSIRLYADVINPLSRRCDMKSGSATAAGSMSAAGSGSGPMADNVGNGSLADNATFPASASMAGSAMDQPTTTTPQPNTRPTTRPPSPTPTSSPAAGNGSADAPTLSMYTAIAVLAAVVAAIL</sequence>
<name>A0AAV0U6Y1_9STRA</name>
<evidence type="ECO:0000256" key="4">
    <source>
        <dbReference type="ARBA" id="ARBA00022978"/>
    </source>
</evidence>
<evidence type="ECO:0008006" key="10">
    <source>
        <dbReference type="Google" id="ProtNLM"/>
    </source>
</evidence>
<dbReference type="AlphaFoldDB" id="A0AAV0U6Y1"/>
<comment type="caution">
    <text evidence="8">The sequence shown here is derived from an EMBL/GenBank/DDBJ whole genome shotgun (WGS) entry which is preliminary data.</text>
</comment>
<feature type="compositionally biased region" description="Low complexity" evidence="6">
    <location>
        <begin position="155"/>
        <end position="168"/>
    </location>
</feature>
<dbReference type="Gene3D" id="1.10.239.10">
    <property type="entry name" value="Elicitin domain"/>
    <property type="match status" value="1"/>
</dbReference>
<evidence type="ECO:0000256" key="3">
    <source>
        <dbReference type="ARBA" id="ARBA00022525"/>
    </source>
</evidence>
<evidence type="ECO:0000313" key="8">
    <source>
        <dbReference type="EMBL" id="CAI5731389.1"/>
    </source>
</evidence>
<keyword evidence="3" id="KW-0964">Secreted</keyword>
<dbReference type="SMART" id="SM01187">
    <property type="entry name" value="Elicitin"/>
    <property type="match status" value="1"/>
</dbReference>
<feature type="region of interest" description="Disordered" evidence="6">
    <location>
        <begin position="115"/>
        <end position="187"/>
    </location>
</feature>
<comment type="similarity">
    <text evidence="2">Belongs to the elicitin family.</text>
</comment>
<proteinExistence type="inferred from homology"/>
<keyword evidence="7" id="KW-0732">Signal</keyword>
<dbReference type="EMBL" id="CANTFM010000898">
    <property type="protein sequence ID" value="CAI5731389.1"/>
    <property type="molecule type" value="Genomic_DNA"/>
</dbReference>
<evidence type="ECO:0000256" key="5">
    <source>
        <dbReference type="ARBA" id="ARBA00023157"/>
    </source>
</evidence>
<feature type="chain" id="PRO_5043976188" description="Elicitin-like protein" evidence="7">
    <location>
        <begin position="23"/>
        <end position="209"/>
    </location>
</feature>
<gene>
    <name evidence="8" type="ORF">PDE001_LOCUS4793</name>
</gene>
<reference evidence="8" key="1">
    <citation type="submission" date="2022-12" db="EMBL/GenBank/DDBJ databases">
        <authorList>
            <person name="Webb A."/>
        </authorList>
    </citation>
    <scope>NUCLEOTIDE SEQUENCE</scope>
    <source>
        <strain evidence="8">Pd1</strain>
    </source>
</reference>
<protein>
    <recommendedName>
        <fullName evidence="10">Elicitin-like protein</fullName>
    </recommendedName>
</protein>
<evidence type="ECO:0000256" key="6">
    <source>
        <dbReference type="SAM" id="MobiDB-lite"/>
    </source>
</evidence>
<dbReference type="InterPro" id="IPR036470">
    <property type="entry name" value="Elicitin_sf"/>
</dbReference>
<evidence type="ECO:0000313" key="9">
    <source>
        <dbReference type="Proteomes" id="UP001162029"/>
    </source>
</evidence>
<accession>A0AAV0U6Y1</accession>
<organism evidence="8 9">
    <name type="scientific">Peronospora destructor</name>
    <dbReference type="NCBI Taxonomy" id="86335"/>
    <lineage>
        <taxon>Eukaryota</taxon>
        <taxon>Sar</taxon>
        <taxon>Stramenopiles</taxon>
        <taxon>Oomycota</taxon>
        <taxon>Peronosporomycetes</taxon>
        <taxon>Peronosporales</taxon>
        <taxon>Peronosporaceae</taxon>
        <taxon>Peronospora</taxon>
    </lineage>
</organism>
<keyword evidence="9" id="KW-1185">Reference proteome</keyword>
<dbReference type="Pfam" id="PF00964">
    <property type="entry name" value="Elicitin"/>
    <property type="match status" value="1"/>
</dbReference>
<evidence type="ECO:0000256" key="7">
    <source>
        <dbReference type="SAM" id="SignalP"/>
    </source>
</evidence>
<dbReference type="InterPro" id="IPR002200">
    <property type="entry name" value="Elicitin"/>
</dbReference>
<dbReference type="SUPFAM" id="SSF48647">
    <property type="entry name" value="Fungal elicitin"/>
    <property type="match status" value="1"/>
</dbReference>
<dbReference type="Proteomes" id="UP001162029">
    <property type="component" value="Unassembled WGS sequence"/>
</dbReference>
<dbReference type="GO" id="GO:0005576">
    <property type="term" value="C:extracellular region"/>
    <property type="evidence" value="ECO:0007669"/>
    <property type="project" value="UniProtKB-SubCell"/>
</dbReference>